<evidence type="ECO:0000256" key="1">
    <source>
        <dbReference type="ARBA" id="ARBA00001947"/>
    </source>
</evidence>
<evidence type="ECO:0000256" key="3">
    <source>
        <dbReference type="ARBA" id="ARBA00004853"/>
    </source>
</evidence>
<evidence type="ECO:0000256" key="6">
    <source>
        <dbReference type="ARBA" id="ARBA00022619"/>
    </source>
</evidence>
<comment type="caution">
    <text evidence="21">The sequence shown here is derived from an EMBL/GenBank/DDBJ whole genome shotgun (WGS) entry which is preliminary data.</text>
</comment>
<evidence type="ECO:0000313" key="19">
    <source>
        <dbReference type="EMBL" id="KAG2502735.1"/>
    </source>
</evidence>
<keyword evidence="12 17" id="KW-1133">Transmembrane helix</keyword>
<dbReference type="InterPro" id="IPR000926">
    <property type="entry name" value="RibA"/>
</dbReference>
<keyword evidence="14 17" id="KW-0472">Membrane</keyword>
<evidence type="ECO:0000256" key="14">
    <source>
        <dbReference type="ARBA" id="ARBA00023136"/>
    </source>
</evidence>
<dbReference type="NCBIfam" id="NF001591">
    <property type="entry name" value="PRK00393.1"/>
    <property type="match status" value="1"/>
</dbReference>
<evidence type="ECO:0000256" key="11">
    <source>
        <dbReference type="ARBA" id="ARBA00022833"/>
    </source>
</evidence>
<evidence type="ECO:0000313" key="24">
    <source>
        <dbReference type="Proteomes" id="UP000285883"/>
    </source>
</evidence>
<dbReference type="FunFam" id="3.40.50.10990:FF:000001">
    <property type="entry name" value="Riboflavin biosynthesis protein RibBA"/>
    <property type="match status" value="1"/>
</dbReference>
<feature type="region of interest" description="Disordered" evidence="16">
    <location>
        <begin position="214"/>
        <end position="234"/>
    </location>
</feature>
<dbReference type="GO" id="GO:0046872">
    <property type="term" value="F:metal ion binding"/>
    <property type="evidence" value="ECO:0007669"/>
    <property type="project" value="UniProtKB-KW"/>
</dbReference>
<dbReference type="STRING" id="325452.A0A3R7GD71"/>
<protein>
    <recommendedName>
        <fullName evidence="5">GTP cyclohydrolase II</fullName>
        <ecNumber evidence="5">3.5.4.25</ecNumber>
    </recommendedName>
</protein>
<reference evidence="19" key="1">
    <citation type="journal article" date="2015" name="Genom Data">
        <title>Genome sequences of six Phytophthora species associated with forests in New Zealand.</title>
        <authorList>
            <person name="Studholme D.J."/>
            <person name="McDougal R.L."/>
            <person name="Sambles C."/>
            <person name="Hansen E."/>
            <person name="Hardy G."/>
            <person name="Grant M."/>
            <person name="Ganley R.J."/>
            <person name="Williams N.M."/>
        </authorList>
    </citation>
    <scope>NUCLEOTIDE SEQUENCE</scope>
    <source>
        <strain evidence="19">NZFS 2646</strain>
        <strain evidence="20">NZFS 3630</strain>
    </source>
</reference>
<reference evidence="23 24" key="2">
    <citation type="submission" date="2018-07" db="EMBL/GenBank/DDBJ databases">
        <title>Genome sequencing of oomycete isolates from Chile give support for New Zealand origin for Phytophthora kernoviae and make available the first Nothophytophthora sp. genome.</title>
        <authorList>
            <person name="Studholme D.J."/>
            <person name="Sanfuentes E."/>
            <person name="Panda P."/>
            <person name="Hill R."/>
            <person name="Sambles C."/>
            <person name="Grant M."/>
            <person name="Williams N.M."/>
            <person name="Mcdougal R.L."/>
        </authorList>
    </citation>
    <scope>NUCLEOTIDE SEQUENCE [LARGE SCALE GENOMIC DNA]</scope>
    <source>
        <strain evidence="21">Chile2</strain>
        <strain evidence="22">Chile4</strain>
    </source>
</reference>
<dbReference type="Proteomes" id="UP000285624">
    <property type="component" value="Unassembled WGS sequence"/>
</dbReference>
<proteinExistence type="inferred from homology"/>
<dbReference type="PANTHER" id="PTHR21327">
    <property type="entry name" value="GTP CYCLOHYDROLASE II-RELATED"/>
    <property type="match status" value="1"/>
</dbReference>
<evidence type="ECO:0000256" key="15">
    <source>
        <dbReference type="ARBA" id="ARBA00049295"/>
    </source>
</evidence>
<name>A0A3R7GD71_9STRA</name>
<evidence type="ECO:0000313" key="23">
    <source>
        <dbReference type="Proteomes" id="UP000285624"/>
    </source>
</evidence>
<dbReference type="InterPro" id="IPR032677">
    <property type="entry name" value="GTP_cyclohydro_II"/>
</dbReference>
<dbReference type="GO" id="GO:0005829">
    <property type="term" value="C:cytosol"/>
    <property type="evidence" value="ECO:0007669"/>
    <property type="project" value="TreeGrafter"/>
</dbReference>
<evidence type="ECO:0000256" key="9">
    <source>
        <dbReference type="ARBA" id="ARBA00022741"/>
    </source>
</evidence>
<dbReference type="InterPro" id="IPR007305">
    <property type="entry name" value="Vesicle_transpt_Got1/SFT2"/>
</dbReference>
<evidence type="ECO:0000313" key="22">
    <source>
        <dbReference type="EMBL" id="RLN72798.1"/>
    </source>
</evidence>
<dbReference type="Proteomes" id="UP000785171">
    <property type="component" value="Unassembled WGS sequence"/>
</dbReference>
<evidence type="ECO:0000256" key="7">
    <source>
        <dbReference type="ARBA" id="ARBA00022692"/>
    </source>
</evidence>
<dbReference type="InterPro" id="IPR036144">
    <property type="entry name" value="RibA-like_sf"/>
</dbReference>
<evidence type="ECO:0000256" key="16">
    <source>
        <dbReference type="SAM" id="MobiDB-lite"/>
    </source>
</evidence>
<evidence type="ECO:0000256" key="5">
    <source>
        <dbReference type="ARBA" id="ARBA00012762"/>
    </source>
</evidence>
<keyword evidence="8" id="KW-0479">Metal-binding</keyword>
<dbReference type="EC" id="3.5.4.25" evidence="5"/>
<dbReference type="GO" id="GO:0012505">
    <property type="term" value="C:endomembrane system"/>
    <property type="evidence" value="ECO:0007669"/>
    <property type="project" value="UniProtKB-ARBA"/>
</dbReference>
<keyword evidence="10" id="KW-0378">Hydrolase</keyword>
<dbReference type="EMBL" id="JPWU03001025">
    <property type="protein sequence ID" value="KAG2503048.1"/>
    <property type="molecule type" value="Genomic_DNA"/>
</dbReference>
<evidence type="ECO:0000313" key="21">
    <source>
        <dbReference type="EMBL" id="RLN46657.1"/>
    </source>
</evidence>
<keyword evidence="11" id="KW-0862">Zinc</keyword>
<dbReference type="Proteomes" id="UP000792063">
    <property type="component" value="Unassembled WGS sequence"/>
</dbReference>
<comment type="similarity">
    <text evidence="4">In the N-terminal section; belongs to the DHBP synthase family.</text>
</comment>
<dbReference type="GO" id="GO:0003935">
    <property type="term" value="F:GTP cyclohydrolase II activity"/>
    <property type="evidence" value="ECO:0007669"/>
    <property type="project" value="UniProtKB-EC"/>
</dbReference>
<organism evidence="21 24">
    <name type="scientific">Phytophthora kernoviae</name>
    <dbReference type="NCBI Taxonomy" id="325452"/>
    <lineage>
        <taxon>Eukaryota</taxon>
        <taxon>Sar</taxon>
        <taxon>Stramenopiles</taxon>
        <taxon>Oomycota</taxon>
        <taxon>Peronosporomycetes</taxon>
        <taxon>Peronosporales</taxon>
        <taxon>Peronosporaceae</taxon>
        <taxon>Phytophthora</taxon>
    </lineage>
</organism>
<keyword evidence="6" id="KW-0686">Riboflavin biosynthesis</keyword>
<feature type="transmembrane region" description="Helical" evidence="17">
    <location>
        <begin position="267"/>
        <end position="287"/>
    </location>
</feature>
<dbReference type="AlphaFoldDB" id="A0A3R7GD71"/>
<dbReference type="PANTHER" id="PTHR21327:SF47">
    <property type="entry name" value="GTP CYCLOHYDROLASE II DOMAIN-CONTAINING PROTEIN"/>
    <property type="match status" value="1"/>
</dbReference>
<evidence type="ECO:0000256" key="2">
    <source>
        <dbReference type="ARBA" id="ARBA00004141"/>
    </source>
</evidence>
<dbReference type="GO" id="GO:0009231">
    <property type="term" value="P:riboflavin biosynthetic process"/>
    <property type="evidence" value="ECO:0007669"/>
    <property type="project" value="UniProtKB-KW"/>
</dbReference>
<comment type="catalytic activity">
    <reaction evidence="15">
        <text>GTP + 4 H2O = 2,5-diamino-6-hydroxy-4-(5-phosphoribosylamino)-pyrimidine + formate + 2 phosphate + 3 H(+)</text>
        <dbReference type="Rhea" id="RHEA:23704"/>
        <dbReference type="ChEBI" id="CHEBI:15377"/>
        <dbReference type="ChEBI" id="CHEBI:15378"/>
        <dbReference type="ChEBI" id="CHEBI:15740"/>
        <dbReference type="ChEBI" id="CHEBI:37565"/>
        <dbReference type="ChEBI" id="CHEBI:43474"/>
        <dbReference type="ChEBI" id="CHEBI:58614"/>
        <dbReference type="EC" id="3.5.4.25"/>
    </reaction>
</comment>
<dbReference type="GO" id="GO:0016192">
    <property type="term" value="P:vesicle-mediated transport"/>
    <property type="evidence" value="ECO:0007669"/>
    <property type="project" value="InterPro"/>
</dbReference>
<dbReference type="EMBL" id="MBDN02001005">
    <property type="protein sequence ID" value="RLN72798.1"/>
    <property type="molecule type" value="Genomic_DNA"/>
</dbReference>
<reference evidence="19" key="3">
    <citation type="submission" date="2020-06" db="EMBL/GenBank/DDBJ databases">
        <authorList>
            <person name="Studholme D.J."/>
        </authorList>
    </citation>
    <scope>NUCLEOTIDE SEQUENCE</scope>
    <source>
        <strain evidence="19">NZFS 2646</strain>
        <strain evidence="20">NZFS 3630</strain>
    </source>
</reference>
<feature type="transmembrane region" description="Helical" evidence="17">
    <location>
        <begin position="293"/>
        <end position="310"/>
    </location>
</feature>
<evidence type="ECO:0000256" key="17">
    <source>
        <dbReference type="SAM" id="Phobius"/>
    </source>
</evidence>
<feature type="compositionally biased region" description="Acidic residues" evidence="16">
    <location>
        <begin position="221"/>
        <end position="234"/>
    </location>
</feature>
<dbReference type="EMBL" id="JPWV03001008">
    <property type="protein sequence ID" value="KAG2502735.1"/>
    <property type="molecule type" value="Genomic_DNA"/>
</dbReference>
<dbReference type="GO" id="GO:0008686">
    <property type="term" value="F:3,4-dihydroxy-2-butanone-4-phosphate synthase activity"/>
    <property type="evidence" value="ECO:0007669"/>
    <property type="project" value="TreeGrafter"/>
</dbReference>
<dbReference type="GO" id="GO:0005525">
    <property type="term" value="F:GTP binding"/>
    <property type="evidence" value="ECO:0007669"/>
    <property type="project" value="UniProtKB-KW"/>
</dbReference>
<evidence type="ECO:0000256" key="8">
    <source>
        <dbReference type="ARBA" id="ARBA00022723"/>
    </source>
</evidence>
<comment type="subcellular location">
    <subcellularLocation>
        <location evidence="2">Membrane</location>
        <topology evidence="2">Multi-pass membrane protein</topology>
    </subcellularLocation>
</comment>
<dbReference type="Pfam" id="PF00925">
    <property type="entry name" value="GTP_cyclohydro2"/>
    <property type="match status" value="1"/>
</dbReference>
<dbReference type="Pfam" id="PF04178">
    <property type="entry name" value="Got1"/>
    <property type="match status" value="1"/>
</dbReference>
<dbReference type="SUPFAM" id="SSF142695">
    <property type="entry name" value="RibA-like"/>
    <property type="match status" value="1"/>
</dbReference>
<sequence>MDADAPGLTCLGDHITTSFVAETALPTDGGIFRVRAYRSVGSLRESEPIAMITGDVRGQRNVPVRVHDQCFTSEVFGSLKCDCREQLDYAKAYTKQHGGVVIYMPQEGRGIGLANKIMAYSMQERGLDTVDANRVLGFKDDYRSYEPVPAILKDLGIHSIRLLTNNPRKIRLLSQLGVTVEGRLPVVIKGGEYSEGYLTAKAVRMAHFLPGAPGAPAADASGEDTATDESQDEDEQTAALNPQEAVAAADASSPTANVKMMDDNRKIGTLLLGLGFGFLLLGVLMFFDSAMLALGDVLFLSGVALTIGLSRTVRFFTRKERWRGIVCFLGGILLVMLRYPIIGMIIQSFGFLNLFGSFFPVAVAFLRQTPVIGNVLNLPVISEAVDRLAGAQKRGYQV</sequence>
<evidence type="ECO:0000259" key="18">
    <source>
        <dbReference type="Pfam" id="PF00925"/>
    </source>
</evidence>
<comment type="cofactor">
    <cofactor evidence="1">
        <name>Zn(2+)</name>
        <dbReference type="ChEBI" id="CHEBI:29105"/>
    </cofactor>
</comment>
<evidence type="ECO:0000313" key="20">
    <source>
        <dbReference type="EMBL" id="KAG2503048.1"/>
    </source>
</evidence>
<evidence type="ECO:0000256" key="12">
    <source>
        <dbReference type="ARBA" id="ARBA00022989"/>
    </source>
</evidence>
<keyword evidence="9" id="KW-0547">Nucleotide-binding</keyword>
<comment type="pathway">
    <text evidence="3">Cofactor biosynthesis; riboflavin biosynthesis; 5-amino-6-(D-ribitylamino)uracil from GTP: step 1/4.</text>
</comment>
<feature type="transmembrane region" description="Helical" evidence="17">
    <location>
        <begin position="345"/>
        <end position="366"/>
    </location>
</feature>
<evidence type="ECO:0000256" key="13">
    <source>
        <dbReference type="ARBA" id="ARBA00023134"/>
    </source>
</evidence>
<keyword evidence="23" id="KW-1185">Reference proteome</keyword>
<gene>
    <name evidence="21" type="ORF">BBI17_009619</name>
    <name evidence="22" type="ORF">BBO99_00009709</name>
    <name evidence="19" type="ORF">JM16_009489</name>
    <name evidence="20" type="ORF">JM18_009506</name>
</gene>
<evidence type="ECO:0000256" key="10">
    <source>
        <dbReference type="ARBA" id="ARBA00022801"/>
    </source>
</evidence>
<accession>A0A3R7GD71</accession>
<feature type="domain" description="GTP cyclohydrolase II" evidence="18">
    <location>
        <begin position="21"/>
        <end position="185"/>
    </location>
</feature>
<dbReference type="CDD" id="cd00641">
    <property type="entry name" value="GTP_cyclohydro2"/>
    <property type="match status" value="1"/>
</dbReference>
<dbReference type="Proteomes" id="UP000285883">
    <property type="component" value="Unassembled WGS sequence"/>
</dbReference>
<evidence type="ECO:0000256" key="4">
    <source>
        <dbReference type="ARBA" id="ARBA00005520"/>
    </source>
</evidence>
<feature type="transmembrane region" description="Helical" evidence="17">
    <location>
        <begin position="322"/>
        <end position="339"/>
    </location>
</feature>
<dbReference type="EMBL" id="MAYM02000028">
    <property type="protein sequence ID" value="RLN46657.1"/>
    <property type="molecule type" value="Genomic_DNA"/>
</dbReference>
<dbReference type="Gene3D" id="3.40.50.10990">
    <property type="entry name" value="GTP cyclohydrolase II"/>
    <property type="match status" value="1"/>
</dbReference>
<dbReference type="GO" id="GO:0016020">
    <property type="term" value="C:membrane"/>
    <property type="evidence" value="ECO:0007669"/>
    <property type="project" value="UniProtKB-SubCell"/>
</dbReference>
<keyword evidence="13" id="KW-0342">GTP-binding</keyword>
<keyword evidence="7 17" id="KW-0812">Transmembrane</keyword>